<sequence length="39" mass="4489">MGTVFFTRIAFSKQMNGFILQTIKTDRDGQVVFFSKIES</sequence>
<proteinExistence type="predicted"/>
<name>U5BVJ8_9BACT</name>
<dbReference type="Proteomes" id="UP000016843">
    <property type="component" value="Unassembled WGS sequence"/>
</dbReference>
<organism evidence="1 2">
    <name type="scientific">Rhodonellum psychrophilum GCM71 = DSM 17998</name>
    <dbReference type="NCBI Taxonomy" id="1123057"/>
    <lineage>
        <taxon>Bacteria</taxon>
        <taxon>Pseudomonadati</taxon>
        <taxon>Bacteroidota</taxon>
        <taxon>Cytophagia</taxon>
        <taxon>Cytophagales</taxon>
        <taxon>Cytophagaceae</taxon>
        <taxon>Rhodonellum</taxon>
    </lineage>
</organism>
<evidence type="ECO:0000313" key="2">
    <source>
        <dbReference type="Proteomes" id="UP000016843"/>
    </source>
</evidence>
<accession>U5BVJ8</accession>
<keyword evidence="2" id="KW-1185">Reference proteome</keyword>
<evidence type="ECO:0000313" key="1">
    <source>
        <dbReference type="EMBL" id="ERM84675.1"/>
    </source>
</evidence>
<dbReference type="EMBL" id="AWXR01000002">
    <property type="protein sequence ID" value="ERM84675.1"/>
    <property type="molecule type" value="Genomic_DNA"/>
</dbReference>
<gene>
    <name evidence="1" type="ORF">P872_23485</name>
</gene>
<dbReference type="AlphaFoldDB" id="U5BVJ8"/>
<protein>
    <submittedName>
        <fullName evidence="1">Uncharacterized protein</fullName>
    </submittedName>
</protein>
<comment type="caution">
    <text evidence="1">The sequence shown here is derived from an EMBL/GenBank/DDBJ whole genome shotgun (WGS) entry which is preliminary data.</text>
</comment>
<reference evidence="1 2" key="1">
    <citation type="journal article" date="2013" name="Genome Announc.">
        <title>Draft Genome Sequence of the Psychrophilic and Alkaliphilic Rhodonellum psychrophilum Strain GCM71T.</title>
        <authorList>
            <person name="Hauptmann A.L."/>
            <person name="Glaring M.A."/>
            <person name="Hallin P.F."/>
            <person name="Prieme A."/>
            <person name="Stougaard P."/>
        </authorList>
    </citation>
    <scope>NUCLEOTIDE SEQUENCE [LARGE SCALE GENOMIC DNA]</scope>
    <source>
        <strain evidence="1 2">GCM71</strain>
    </source>
</reference>